<name>A0A7U7GAG7_9GAMM</name>
<evidence type="ECO:0000313" key="3">
    <source>
        <dbReference type="Proteomes" id="UP000019184"/>
    </source>
</evidence>
<keyword evidence="3" id="KW-1185">Reference proteome</keyword>
<evidence type="ECO:0000313" key="2">
    <source>
        <dbReference type="EMBL" id="CDH44734.1"/>
    </source>
</evidence>
<reference evidence="2 3" key="1">
    <citation type="journal article" date="2014" name="ISME J.">
        <title>Candidatus Competibacter-lineage genomes retrieved from metagenomes reveal functional metabolic diversity.</title>
        <authorList>
            <person name="McIlroy S.J."/>
            <person name="Albertsen M."/>
            <person name="Andresen E.K."/>
            <person name="Saunders A.M."/>
            <person name="Kristiansen R."/>
            <person name="Stokholm-Bjerregaard M."/>
            <person name="Nielsen K.L."/>
            <person name="Nielsen P.H."/>
        </authorList>
    </citation>
    <scope>NUCLEOTIDE SEQUENCE [LARGE SCALE GENOMIC DNA]</scope>
    <source>
        <strain evidence="2 3">Run_B_J11</strain>
    </source>
</reference>
<comment type="caution">
    <text evidence="2">The sequence shown here is derived from an EMBL/GenBank/DDBJ whole genome shotgun (WGS) entry which is preliminary data.</text>
</comment>
<feature type="signal peptide" evidence="1">
    <location>
        <begin position="1"/>
        <end position="38"/>
    </location>
</feature>
<dbReference type="Proteomes" id="UP000019184">
    <property type="component" value="Unassembled WGS sequence"/>
</dbReference>
<evidence type="ECO:0008006" key="4">
    <source>
        <dbReference type="Google" id="ProtNLM"/>
    </source>
</evidence>
<proteinExistence type="predicted"/>
<organism evidence="2 3">
    <name type="scientific">Candidatus Contendobacter odensis Run_B_J11</name>
    <dbReference type="NCBI Taxonomy" id="1400861"/>
    <lineage>
        <taxon>Bacteria</taxon>
        <taxon>Pseudomonadati</taxon>
        <taxon>Pseudomonadota</taxon>
        <taxon>Gammaproteobacteria</taxon>
        <taxon>Candidatus Competibacteraceae</taxon>
        <taxon>Candidatus Contendibacter</taxon>
    </lineage>
</organism>
<dbReference type="AlphaFoldDB" id="A0A7U7GAG7"/>
<sequence>MIFTPPHCNKNVADFGRSSVFAAALAAFLWAGPMPAHATTLQFSLNTAALNGKAASLAFDFIGNDGLTSNNTVVVSNFYTSGTLGNNSFSDGITVTHPSPPAPFPVTLTDSSFFNEFLDALGGLLNRPVIA</sequence>
<gene>
    <name evidence="2" type="ORF">BN874_1850034</name>
</gene>
<feature type="chain" id="PRO_5031538249" description="PEP-CTERM sorting domain-containing protein" evidence="1">
    <location>
        <begin position="39"/>
        <end position="131"/>
    </location>
</feature>
<dbReference type="EMBL" id="CBTK010000096">
    <property type="protein sequence ID" value="CDH44734.1"/>
    <property type="molecule type" value="Genomic_DNA"/>
</dbReference>
<evidence type="ECO:0000256" key="1">
    <source>
        <dbReference type="SAM" id="SignalP"/>
    </source>
</evidence>
<accession>A0A7U7GAG7</accession>
<keyword evidence="1" id="KW-0732">Signal</keyword>
<protein>
    <recommendedName>
        <fullName evidence="4">PEP-CTERM sorting domain-containing protein</fullName>
    </recommendedName>
</protein>